<dbReference type="EMBL" id="CP034433">
    <property type="protein sequence ID" value="AZN36454.1"/>
    <property type="molecule type" value="Genomic_DNA"/>
</dbReference>
<organism evidence="1 2">
    <name type="scientific">Iodobacter ciconiae</name>
    <dbReference type="NCBI Taxonomy" id="2496266"/>
    <lineage>
        <taxon>Bacteria</taxon>
        <taxon>Pseudomonadati</taxon>
        <taxon>Pseudomonadota</taxon>
        <taxon>Betaproteobacteria</taxon>
        <taxon>Neisseriales</taxon>
        <taxon>Chitinibacteraceae</taxon>
        <taxon>Iodobacter</taxon>
    </lineage>
</organism>
<dbReference type="Proteomes" id="UP000282438">
    <property type="component" value="Chromosome"/>
</dbReference>
<keyword evidence="2" id="KW-1185">Reference proteome</keyword>
<evidence type="ECO:0000313" key="2">
    <source>
        <dbReference type="Proteomes" id="UP000282438"/>
    </source>
</evidence>
<dbReference type="KEGG" id="iod:EJO50_08085"/>
<evidence type="ECO:0000313" key="1">
    <source>
        <dbReference type="EMBL" id="AZN36454.1"/>
    </source>
</evidence>
<accession>A0A3S8ZSN0</accession>
<dbReference type="Pfam" id="PF06824">
    <property type="entry name" value="Glyco_hydro_125"/>
    <property type="match status" value="1"/>
</dbReference>
<reference evidence="1 2" key="1">
    <citation type="submission" date="2018-12" db="EMBL/GenBank/DDBJ databases">
        <title>Complete genome sequence of Iodobacter sp. H11R3.</title>
        <authorList>
            <person name="Bae J.-W."/>
        </authorList>
    </citation>
    <scope>NUCLEOTIDE SEQUENCE [LARGE SCALE GENOMIC DNA]</scope>
    <source>
        <strain evidence="1 2">H11R3</strain>
    </source>
</reference>
<dbReference type="InterPro" id="IPR012341">
    <property type="entry name" value="6hp_glycosidase-like_sf"/>
</dbReference>
<dbReference type="InterPro" id="IPR008928">
    <property type="entry name" value="6-hairpin_glycosidase_sf"/>
</dbReference>
<name>A0A3S8ZSN0_9NEIS</name>
<protein>
    <submittedName>
        <fullName evidence="1">Metal-independent alpha-mannosidase</fullName>
    </submittedName>
</protein>
<dbReference type="GO" id="GO:0005975">
    <property type="term" value="P:carbohydrate metabolic process"/>
    <property type="evidence" value="ECO:0007669"/>
    <property type="project" value="InterPro"/>
</dbReference>
<proteinExistence type="predicted"/>
<gene>
    <name evidence="1" type="ORF">EJO50_08085</name>
</gene>
<dbReference type="OrthoDB" id="181472at2"/>
<dbReference type="AlphaFoldDB" id="A0A3S8ZSN0"/>
<dbReference type="InterPro" id="IPR008313">
    <property type="entry name" value="GH125"/>
</dbReference>
<dbReference type="Gene3D" id="1.50.10.10">
    <property type="match status" value="1"/>
</dbReference>
<sequence length="86" mass="9860">MQHLFHQCYPNTLDTTVAFQMTDSMLDTFVITGDIHARPAHSQWQSDNTTILPELHERKWTLDSLCYAIMVFGRIVAIAGPLIRND</sequence>
<dbReference type="SUPFAM" id="SSF48208">
    <property type="entry name" value="Six-hairpin glycosidases"/>
    <property type="match status" value="1"/>
</dbReference>